<dbReference type="EMBL" id="OY882866">
    <property type="protein sequence ID" value="CAK6449225.1"/>
    <property type="molecule type" value="Genomic_DNA"/>
</dbReference>
<keyword evidence="2" id="KW-1015">Disulfide bond</keyword>
<keyword evidence="3" id="KW-0732">Signal</keyword>
<keyword evidence="5" id="KW-1185">Reference proteome</keyword>
<gene>
    <name evidence="4" type="ORF">MPIPNATIZW_LOCUS17531</name>
</gene>
<name>A0ABP0AFK1_PIPNA</name>
<dbReference type="Pfam" id="PF00214">
    <property type="entry name" value="Calc_CGRP_IAPP"/>
    <property type="match status" value="1"/>
</dbReference>
<dbReference type="PANTHER" id="PTHR10505">
    <property type="entry name" value="CALCITONIN-RELATED"/>
    <property type="match status" value="1"/>
</dbReference>
<evidence type="ECO:0000256" key="2">
    <source>
        <dbReference type="ARBA" id="ARBA00023157"/>
    </source>
</evidence>
<proteinExistence type="inferred from homology"/>
<evidence type="ECO:0000256" key="3">
    <source>
        <dbReference type="SAM" id="SignalP"/>
    </source>
</evidence>
<sequence length="103" mass="11403">MGFGKFLPFLALGILVLYQVDMLEAAPLRSVMKRDEFLDSLMREVLKNMASDQEQAEMDSSAATLKKGCNTGTCLTNKLAVMLNKSKTGGWNRLLPPTLFHHG</sequence>
<feature type="chain" id="PRO_5047480292" description="Calcitonin peptide-like domain-containing protein" evidence="3">
    <location>
        <begin position="26"/>
        <end position="103"/>
    </location>
</feature>
<evidence type="ECO:0000313" key="5">
    <source>
        <dbReference type="Proteomes" id="UP001314169"/>
    </source>
</evidence>
<dbReference type="PANTHER" id="PTHR10505:SF3">
    <property type="entry name" value="CALCITONIN GENE-RELATED PEPTIDE 2"/>
    <property type="match status" value="1"/>
</dbReference>
<accession>A0ABP0AFK1</accession>
<reference evidence="4" key="1">
    <citation type="submission" date="2023-12" db="EMBL/GenBank/DDBJ databases">
        <authorList>
            <person name="Brown T."/>
        </authorList>
    </citation>
    <scope>NUCLEOTIDE SEQUENCE</scope>
</reference>
<dbReference type="Proteomes" id="UP001314169">
    <property type="component" value="Chromosome 9"/>
</dbReference>
<evidence type="ECO:0008006" key="6">
    <source>
        <dbReference type="Google" id="ProtNLM"/>
    </source>
</evidence>
<evidence type="ECO:0000256" key="1">
    <source>
        <dbReference type="ARBA" id="ARBA00009222"/>
    </source>
</evidence>
<comment type="similarity">
    <text evidence="1">Belongs to the calcitonin family.</text>
</comment>
<dbReference type="InterPro" id="IPR021116">
    <property type="entry name" value="Calcitonin/adrenomedullin"/>
</dbReference>
<feature type="signal peptide" evidence="3">
    <location>
        <begin position="1"/>
        <end position="25"/>
    </location>
</feature>
<protein>
    <recommendedName>
        <fullName evidence="6">Calcitonin peptide-like domain-containing protein</fullName>
    </recommendedName>
</protein>
<organism evidence="4 5">
    <name type="scientific">Pipistrellus nathusii</name>
    <name type="common">Nathusius' pipistrelle</name>
    <dbReference type="NCBI Taxonomy" id="59473"/>
    <lineage>
        <taxon>Eukaryota</taxon>
        <taxon>Metazoa</taxon>
        <taxon>Chordata</taxon>
        <taxon>Craniata</taxon>
        <taxon>Vertebrata</taxon>
        <taxon>Euteleostomi</taxon>
        <taxon>Mammalia</taxon>
        <taxon>Eutheria</taxon>
        <taxon>Laurasiatheria</taxon>
        <taxon>Chiroptera</taxon>
        <taxon>Yangochiroptera</taxon>
        <taxon>Vespertilionidae</taxon>
        <taxon>Pipistrellus</taxon>
    </lineage>
</organism>
<evidence type="ECO:0000313" key="4">
    <source>
        <dbReference type="EMBL" id="CAK6449225.1"/>
    </source>
</evidence>
<dbReference type="InterPro" id="IPR021117">
    <property type="entry name" value="Calcitonin-like"/>
</dbReference>